<sequence>MIIALHGVPAEILFSLLGAFTFVVIYLIWVHYSVYKTKYYNDEFRYFAVQKRLIIYLGFLLANLCVAFLLFWLLTFIFATLIFR</sequence>
<protein>
    <submittedName>
        <fullName evidence="2">Uncharacterized protein</fullName>
    </submittedName>
</protein>
<feature type="transmembrane region" description="Helical" evidence="1">
    <location>
        <begin position="12"/>
        <end position="32"/>
    </location>
</feature>
<comment type="caution">
    <text evidence="2">The sequence shown here is derived from an EMBL/GenBank/DDBJ whole genome shotgun (WGS) entry which is preliminary data.</text>
</comment>
<accession>A0A6V6YTB6</accession>
<dbReference type="Proteomes" id="UP000530060">
    <property type="component" value="Unassembled WGS sequence"/>
</dbReference>
<dbReference type="EMBL" id="CAIJDP010000060">
    <property type="protein sequence ID" value="CAD0002710.1"/>
    <property type="molecule type" value="Genomic_DNA"/>
</dbReference>
<organism evidence="2 3">
    <name type="scientific">Flavobacterium salmonis</name>
    <dbReference type="NCBI Taxonomy" id="2654844"/>
    <lineage>
        <taxon>Bacteria</taxon>
        <taxon>Pseudomonadati</taxon>
        <taxon>Bacteroidota</taxon>
        <taxon>Flavobacteriia</taxon>
        <taxon>Flavobacteriales</taxon>
        <taxon>Flavobacteriaceae</taxon>
        <taxon>Flavobacterium</taxon>
    </lineage>
</organism>
<reference evidence="2 3" key="1">
    <citation type="submission" date="2020-06" db="EMBL/GenBank/DDBJ databases">
        <authorList>
            <person name="Criscuolo A."/>
        </authorList>
    </citation>
    <scope>NUCLEOTIDE SEQUENCE [LARGE SCALE GENOMIC DNA]</scope>
    <source>
        <strain evidence="3">CIP 111411</strain>
    </source>
</reference>
<keyword evidence="1" id="KW-1133">Transmembrane helix</keyword>
<dbReference type="AlphaFoldDB" id="A0A6V6YTB6"/>
<evidence type="ECO:0000256" key="1">
    <source>
        <dbReference type="SAM" id="Phobius"/>
    </source>
</evidence>
<proteinExistence type="predicted"/>
<keyword evidence="3" id="KW-1185">Reference proteome</keyword>
<name>A0A6V6YTB6_9FLAO</name>
<feature type="transmembrane region" description="Helical" evidence="1">
    <location>
        <begin position="53"/>
        <end position="83"/>
    </location>
</feature>
<keyword evidence="1" id="KW-0812">Transmembrane</keyword>
<evidence type="ECO:0000313" key="2">
    <source>
        <dbReference type="EMBL" id="CAD0002710.1"/>
    </source>
</evidence>
<gene>
    <name evidence="2" type="ORF">FLAT13_01335</name>
</gene>
<evidence type="ECO:0000313" key="3">
    <source>
        <dbReference type="Proteomes" id="UP000530060"/>
    </source>
</evidence>
<keyword evidence="1" id="KW-0472">Membrane</keyword>